<sequence length="241" mass="27638">MERESFVFYRSFYEGIKELPRDIQGEVLTAIMEYGLNGVTTENQKQITKAMFALIKPQLDANNQRFENGKKGGRPKANCNQTETETKPKQNRNKTKHEPNVNDNVNVNDNDISFLEKKKQKSDAAVSDLVENENSESPLETLQTPKEQSGGGRKRFTIPTPEEVQAYCNDRNNGISGQQFYDFYSSKGWKVGSQPMKDWKAAVRTWEMRRKDLSPSVAQPQPQISAPKRIRFDEYGNEVIY</sequence>
<dbReference type="RefSeq" id="WP_323978569.1">
    <property type="nucleotide sequence ID" value="NZ_JAYKBV010000001.1"/>
</dbReference>
<accession>A0ABU5Y5H4</accession>
<proteinExistence type="predicted"/>
<evidence type="ECO:0000313" key="4">
    <source>
        <dbReference type="Proteomes" id="UP001324270"/>
    </source>
</evidence>
<protein>
    <submittedName>
        <fullName evidence="3">DUF6291 domain-containing protein</fullName>
    </submittedName>
</protein>
<feature type="region of interest" description="Disordered" evidence="1">
    <location>
        <begin position="64"/>
        <end position="154"/>
    </location>
</feature>
<gene>
    <name evidence="3" type="ORF">VJJ49_00465</name>
</gene>
<feature type="domain" description="DUF6291" evidence="2">
    <location>
        <begin position="5"/>
        <end position="76"/>
    </location>
</feature>
<evidence type="ECO:0000313" key="3">
    <source>
        <dbReference type="EMBL" id="MEB3039168.1"/>
    </source>
</evidence>
<feature type="compositionally biased region" description="Polar residues" evidence="1">
    <location>
        <begin position="135"/>
        <end position="147"/>
    </location>
</feature>
<dbReference type="EMBL" id="JAYKBV010000001">
    <property type="protein sequence ID" value="MEB3039168.1"/>
    <property type="molecule type" value="Genomic_DNA"/>
</dbReference>
<comment type="caution">
    <text evidence="3">The sequence shown here is derived from an EMBL/GenBank/DDBJ whole genome shotgun (WGS) entry which is preliminary data.</text>
</comment>
<reference evidence="3 4" key="1">
    <citation type="submission" date="2023-12" db="EMBL/GenBank/DDBJ databases">
        <title>Genomic sequences of Capnocytophaga and Parvimonas strains.</title>
        <authorList>
            <person name="Watt R.M."/>
            <person name="Wang M."/>
            <person name="Yang T."/>
            <person name="Tong W.M."/>
        </authorList>
    </citation>
    <scope>NUCLEOTIDE SEQUENCE [LARGE SCALE GENOMIC DNA]</scope>
    <source>
        <strain evidence="3 4">CCUG 13156</strain>
    </source>
</reference>
<evidence type="ECO:0000256" key="1">
    <source>
        <dbReference type="SAM" id="MobiDB-lite"/>
    </source>
</evidence>
<dbReference type="InterPro" id="IPR046258">
    <property type="entry name" value="DUF6291"/>
</dbReference>
<keyword evidence="4" id="KW-1185">Reference proteome</keyword>
<dbReference type="Proteomes" id="UP001324270">
    <property type="component" value="Unassembled WGS sequence"/>
</dbReference>
<name>A0ABU5Y5H4_9FLAO</name>
<organism evidence="3 4">
    <name type="scientific">Capnocytophaga gingivalis</name>
    <dbReference type="NCBI Taxonomy" id="1017"/>
    <lineage>
        <taxon>Bacteria</taxon>
        <taxon>Pseudomonadati</taxon>
        <taxon>Bacteroidota</taxon>
        <taxon>Flavobacteriia</taxon>
        <taxon>Flavobacteriales</taxon>
        <taxon>Flavobacteriaceae</taxon>
        <taxon>Capnocytophaga</taxon>
    </lineage>
</organism>
<feature type="compositionally biased region" description="Low complexity" evidence="1">
    <location>
        <begin position="101"/>
        <end position="111"/>
    </location>
</feature>
<dbReference type="Pfam" id="PF19808">
    <property type="entry name" value="DUF6291"/>
    <property type="match status" value="1"/>
</dbReference>
<evidence type="ECO:0000259" key="2">
    <source>
        <dbReference type="Pfam" id="PF19808"/>
    </source>
</evidence>